<protein>
    <submittedName>
        <fullName evidence="1">Uncharacterized protein</fullName>
    </submittedName>
</protein>
<evidence type="ECO:0000313" key="1">
    <source>
        <dbReference type="EMBL" id="GFD01854.1"/>
    </source>
</evidence>
<proteinExistence type="predicted"/>
<name>A0A699SYP9_TANCI</name>
<organism evidence="1">
    <name type="scientific">Tanacetum cinerariifolium</name>
    <name type="common">Dalmatian daisy</name>
    <name type="synonym">Chrysanthemum cinerariifolium</name>
    <dbReference type="NCBI Taxonomy" id="118510"/>
    <lineage>
        <taxon>Eukaryota</taxon>
        <taxon>Viridiplantae</taxon>
        <taxon>Streptophyta</taxon>
        <taxon>Embryophyta</taxon>
        <taxon>Tracheophyta</taxon>
        <taxon>Spermatophyta</taxon>
        <taxon>Magnoliopsida</taxon>
        <taxon>eudicotyledons</taxon>
        <taxon>Gunneridae</taxon>
        <taxon>Pentapetalae</taxon>
        <taxon>asterids</taxon>
        <taxon>campanulids</taxon>
        <taxon>Asterales</taxon>
        <taxon>Asteraceae</taxon>
        <taxon>Asteroideae</taxon>
        <taxon>Anthemideae</taxon>
        <taxon>Anthemidinae</taxon>
        <taxon>Tanacetum</taxon>
    </lineage>
</organism>
<dbReference type="EMBL" id="BKCJ011194166">
    <property type="protein sequence ID" value="GFD01854.1"/>
    <property type="molecule type" value="Genomic_DNA"/>
</dbReference>
<gene>
    <name evidence="1" type="ORF">Tci_873823</name>
</gene>
<sequence length="72" mass="8242">MRGRRKCIREDFPCMHQGRLPTYALGSVVRVRSAKRLMRGRATDERKEIHHEVQALGRGEIVGPIQCLLVSD</sequence>
<reference evidence="1" key="1">
    <citation type="journal article" date="2019" name="Sci. Rep.">
        <title>Draft genome of Tanacetum cinerariifolium, the natural source of mosquito coil.</title>
        <authorList>
            <person name="Yamashiro T."/>
            <person name="Shiraishi A."/>
            <person name="Satake H."/>
            <person name="Nakayama K."/>
        </authorList>
    </citation>
    <scope>NUCLEOTIDE SEQUENCE</scope>
</reference>
<comment type="caution">
    <text evidence="1">The sequence shown here is derived from an EMBL/GenBank/DDBJ whole genome shotgun (WGS) entry which is preliminary data.</text>
</comment>
<accession>A0A699SYP9</accession>
<dbReference type="AlphaFoldDB" id="A0A699SYP9"/>